<dbReference type="OrthoDB" id="5551751at2759"/>
<name>A0A3N2Q6P8_SODAK</name>
<keyword evidence="1" id="KW-0732">Signal</keyword>
<feature type="region of interest" description="Disordered" evidence="2">
    <location>
        <begin position="28"/>
        <end position="67"/>
    </location>
</feature>
<proteinExistence type="predicted"/>
<feature type="domain" description="FAS1" evidence="3">
    <location>
        <begin position="68"/>
        <end position="216"/>
    </location>
</feature>
<dbReference type="InterPro" id="IPR000782">
    <property type="entry name" value="FAS1_domain"/>
</dbReference>
<gene>
    <name evidence="4" type="ORF">SODALDRAFT_374686</name>
</gene>
<dbReference type="AlphaFoldDB" id="A0A3N2Q6P8"/>
<dbReference type="InterPro" id="IPR036378">
    <property type="entry name" value="FAS1_dom_sf"/>
</dbReference>
<dbReference type="EMBL" id="ML119051">
    <property type="protein sequence ID" value="ROT42338.1"/>
    <property type="molecule type" value="Genomic_DNA"/>
</dbReference>
<dbReference type="PROSITE" id="PS50213">
    <property type="entry name" value="FAS1"/>
    <property type="match status" value="1"/>
</dbReference>
<dbReference type="PANTHER" id="PTHR28156">
    <property type="entry name" value="FAS1 DOMAIN-CONTAINING PROTEIN YDR262W"/>
    <property type="match status" value="1"/>
</dbReference>
<dbReference type="Gene3D" id="2.30.180.10">
    <property type="entry name" value="FAS1 domain"/>
    <property type="match status" value="1"/>
</dbReference>
<dbReference type="GeneID" id="39583169"/>
<organism evidence="4 5">
    <name type="scientific">Sodiomyces alkalinus (strain CBS 110278 / VKM F-3762 / F11)</name>
    <name type="common">Alkaliphilic filamentous fungus</name>
    <dbReference type="NCBI Taxonomy" id="1314773"/>
    <lineage>
        <taxon>Eukaryota</taxon>
        <taxon>Fungi</taxon>
        <taxon>Dikarya</taxon>
        <taxon>Ascomycota</taxon>
        <taxon>Pezizomycotina</taxon>
        <taxon>Sordariomycetes</taxon>
        <taxon>Hypocreomycetidae</taxon>
        <taxon>Glomerellales</taxon>
        <taxon>Plectosphaerellaceae</taxon>
        <taxon>Sodiomyces</taxon>
    </lineage>
</organism>
<dbReference type="PANTHER" id="PTHR28156:SF1">
    <property type="entry name" value="FAS1 DOMAIN-CONTAINING PROTEIN YDR262W"/>
    <property type="match status" value="1"/>
</dbReference>
<dbReference type="InterPro" id="IPR040200">
    <property type="entry name" value="Mug57-like"/>
</dbReference>
<evidence type="ECO:0000313" key="4">
    <source>
        <dbReference type="EMBL" id="ROT42338.1"/>
    </source>
</evidence>
<reference evidence="4 5" key="1">
    <citation type="journal article" date="2018" name="Mol. Ecol.">
        <title>The obligate alkalophilic soda-lake fungus Sodiomyces alkalinus has shifted to a protein diet.</title>
        <authorList>
            <person name="Grum-Grzhimaylo A.A."/>
            <person name="Falkoski D.L."/>
            <person name="van den Heuvel J."/>
            <person name="Valero-Jimenez C.A."/>
            <person name="Min B."/>
            <person name="Choi I.G."/>
            <person name="Lipzen A."/>
            <person name="Daum C.G."/>
            <person name="Aanen D.K."/>
            <person name="Tsang A."/>
            <person name="Henrissat B."/>
            <person name="Bilanenko E.N."/>
            <person name="de Vries R.P."/>
            <person name="van Kan J.A.L."/>
            <person name="Grigoriev I.V."/>
            <person name="Debets A.J.M."/>
        </authorList>
    </citation>
    <scope>NUCLEOTIDE SEQUENCE [LARGE SCALE GENOMIC DNA]</scope>
    <source>
        <strain evidence="4 5">F11</strain>
    </source>
</reference>
<dbReference type="Proteomes" id="UP000272025">
    <property type="component" value="Unassembled WGS sequence"/>
</dbReference>
<protein>
    <recommendedName>
        <fullName evidence="3">FAS1 domain-containing protein</fullName>
    </recommendedName>
</protein>
<evidence type="ECO:0000256" key="2">
    <source>
        <dbReference type="SAM" id="MobiDB-lite"/>
    </source>
</evidence>
<sequence length="222" mass="25025">MVEPGPSTPTYGLHDDILASQFIYVPRRPTDESLNSHQPREQQKPLNLPVMPPSDSNPDPHHPPAQGTVILSDVMSRDKSINIFAGLAQDIDPVTLRLDDSNKNTTVLAPLNSAVESLPRKPWEDPYEYNNLGADAYQGDEGRERARRNLRRFVEAHLVPQSPWGENEKVKTIDGDREVWWESRDGTKFIQPDNIEVVSVASAVANGEIWIVKDVRNYSQRP</sequence>
<dbReference type="RefSeq" id="XP_028470144.1">
    <property type="nucleotide sequence ID" value="XM_028614691.1"/>
</dbReference>
<dbReference type="STRING" id="1314773.A0A3N2Q6P8"/>
<evidence type="ECO:0000256" key="1">
    <source>
        <dbReference type="ARBA" id="ARBA00022729"/>
    </source>
</evidence>
<keyword evidence="5" id="KW-1185">Reference proteome</keyword>
<accession>A0A3N2Q6P8</accession>
<evidence type="ECO:0000313" key="5">
    <source>
        <dbReference type="Proteomes" id="UP000272025"/>
    </source>
</evidence>
<evidence type="ECO:0000259" key="3">
    <source>
        <dbReference type="PROSITE" id="PS50213"/>
    </source>
</evidence>
<dbReference type="SUPFAM" id="SSF82153">
    <property type="entry name" value="FAS1 domain"/>
    <property type="match status" value="1"/>
</dbReference>